<evidence type="ECO:0000313" key="70">
    <source>
        <dbReference type="EMBL" id="HAF0791493.1"/>
    </source>
</evidence>
<evidence type="ECO:0000313" key="69">
    <source>
        <dbReference type="EMBL" id="HAF0560568.1"/>
    </source>
</evidence>
<evidence type="ECO:0000313" key="47">
    <source>
        <dbReference type="EMBL" id="HAB5939219.1"/>
    </source>
</evidence>
<evidence type="ECO:0000313" key="33">
    <source>
        <dbReference type="EMBL" id="HAB1882084.1"/>
    </source>
</evidence>
<dbReference type="EMBL" id="DAARAH010000020">
    <property type="protein sequence ID" value="HAE1604935.1"/>
    <property type="molecule type" value="Genomic_DNA"/>
</dbReference>
<evidence type="ECO:0000313" key="38">
    <source>
        <dbReference type="EMBL" id="HAB3743997.1"/>
    </source>
</evidence>
<dbReference type="EMBL" id="AAGUFA010000005">
    <property type="protein sequence ID" value="EBS0216341.1"/>
    <property type="molecule type" value="Genomic_DNA"/>
</dbReference>
<reference evidence="28" key="1">
    <citation type="journal article" date="2018" name="Genome Biol.">
        <title>SKESA: strategic k-mer extension for scrupulous assemblies.</title>
        <authorList>
            <person name="Souvorov A."/>
            <person name="Agarwala R."/>
            <person name="Lipman D.J."/>
        </authorList>
    </citation>
    <scope>NUCLEOTIDE SEQUENCE</scope>
    <source>
        <strain evidence="49">09-3426</strain>
        <strain evidence="62">09-4364</strain>
        <strain evidence="73">10-0327</strain>
        <strain evidence="68">10-7240</strain>
        <strain evidence="66">10-7243</strain>
        <strain evidence="64">11-4642</strain>
        <strain evidence="67">11-5588</strain>
        <strain evidence="69">12-3191</strain>
        <strain evidence="70">12-3284</strain>
        <strain evidence="71">12-8479</strain>
        <strain evidence="65">13-0431</strain>
        <strain evidence="74">13-2460</strain>
        <strain evidence="63">13-5657</strain>
        <strain evidence="50">CE06.035</strain>
        <strain evidence="72">Salm201708953</strain>
        <strain evidence="28">Salmonella enterica</strain>
        <strain evidence="53">Sam_3440b185-6731-4f40-abe7-826e6475c527</strain>
        <strain evidence="54">Sam_5f569ebd-755b-4147-8429-4678b9c250cc</strain>
        <strain evidence="52">Sam_8b55db79-2e89-45d5-a9a1-8092f0a17964</strain>
        <strain evidence="51">Sam_997f2e98-28ae-496a-bdd7-14b549d092b4</strain>
    </source>
</reference>
<evidence type="ECO:0000313" key="64">
    <source>
        <dbReference type="EMBL" id="HAE5973947.1"/>
    </source>
</evidence>
<evidence type="ECO:0000313" key="23">
    <source>
        <dbReference type="EMBL" id="EDG5796491.1"/>
    </source>
</evidence>
<evidence type="ECO:0000256" key="1">
    <source>
        <dbReference type="SAM" id="SignalP"/>
    </source>
</evidence>
<dbReference type="EMBL" id="DAAWBV010000030">
    <property type="protein sequence ID" value="HAF7240731.1"/>
    <property type="molecule type" value="Genomic_DNA"/>
</dbReference>
<dbReference type="EMBL" id="DAAPXI010000002">
    <property type="protein sequence ID" value="HAD8174244.1"/>
    <property type="molecule type" value="Genomic_DNA"/>
</dbReference>
<evidence type="ECO:0000313" key="57">
    <source>
        <dbReference type="EMBL" id="HAE1323731.1"/>
    </source>
</evidence>
<reference evidence="13" key="5">
    <citation type="submission" date="2018-11" db="EMBL/GenBank/DDBJ databases">
        <authorList>
            <consortium name="NARMS: The National Antimicrobial Resistance Monitoring System"/>
        </authorList>
    </citation>
    <scope>NUCLEOTIDE SEQUENCE</scope>
    <source>
        <strain evidence="18">CVM N57313F</strain>
        <strain evidence="13">FSIS11815297</strain>
        <strain evidence="19">FSIS1607168</strain>
    </source>
</reference>
<evidence type="ECO:0000313" key="17">
    <source>
        <dbReference type="EMBL" id="ECB6381213.1"/>
    </source>
</evidence>
<dbReference type="EMBL" id="AAMEQR010000002">
    <property type="protein sequence ID" value="EDG5796491.1"/>
    <property type="molecule type" value="Genomic_DNA"/>
</dbReference>
<evidence type="ECO:0000313" key="63">
    <source>
        <dbReference type="EMBL" id="HAE4617685.1"/>
    </source>
</evidence>
<dbReference type="EMBL" id="DAAGOV010000002">
    <property type="protein sequence ID" value="HAB3945269.1"/>
    <property type="molecule type" value="Genomic_DNA"/>
</dbReference>
<dbReference type="EMBL" id="AAHVIS010000024">
    <property type="protein sequence ID" value="ECA7463798.1"/>
    <property type="molecule type" value="Genomic_DNA"/>
</dbReference>
<dbReference type="EMBL" id="DAARAJ010000002">
    <property type="protein sequence ID" value="HAE1639414.1"/>
    <property type="molecule type" value="Genomic_DNA"/>
</dbReference>
<dbReference type="EMBL" id="DAARAE010000024">
    <property type="protein sequence ID" value="HAE1456270.1"/>
    <property type="molecule type" value="Genomic_DNA"/>
</dbReference>
<evidence type="ECO:0000313" key="45">
    <source>
        <dbReference type="EMBL" id="HAB5523737.1"/>
    </source>
</evidence>
<dbReference type="EMBL" id="DAAMIM010000030">
    <property type="protein sequence ID" value="HAC6812628.1"/>
    <property type="molecule type" value="Genomic_DNA"/>
</dbReference>
<organism evidence="75 76">
    <name type="scientific">Salmonella enterica subsp. enterica serovar Agona</name>
    <dbReference type="NCBI Taxonomy" id="58095"/>
    <lineage>
        <taxon>Bacteria</taxon>
        <taxon>Pseudomonadati</taxon>
        <taxon>Pseudomonadota</taxon>
        <taxon>Gammaproteobacteria</taxon>
        <taxon>Enterobacterales</taxon>
        <taxon>Enterobacteriaceae</taxon>
        <taxon>Salmonella</taxon>
    </lineage>
</organism>
<evidence type="ECO:0000313" key="6">
    <source>
        <dbReference type="EMBL" id="EBR8140017.1"/>
    </source>
</evidence>
<evidence type="ECO:0000313" key="29">
    <source>
        <dbReference type="EMBL" id="HAB1569751.1"/>
    </source>
</evidence>
<evidence type="ECO:0000313" key="71">
    <source>
        <dbReference type="EMBL" id="HAF0890456.1"/>
    </source>
</evidence>
<evidence type="ECO:0000313" key="65">
    <source>
        <dbReference type="EMBL" id="HAE6730171.1"/>
    </source>
</evidence>
<evidence type="ECO:0000313" key="2">
    <source>
        <dbReference type="EMBL" id="EBF7613546.1"/>
    </source>
</evidence>
<evidence type="ECO:0000313" key="54">
    <source>
        <dbReference type="EMBL" id="HAE0448842.1"/>
    </source>
</evidence>
<dbReference type="EMBL" id="DAAWFY010000002">
    <property type="protein sequence ID" value="HAF7731929.1"/>
    <property type="molecule type" value="Genomic_DNA"/>
</dbReference>
<dbReference type="EMBL" id="DAATZW010000030">
    <property type="protein sequence ID" value="HAF0791493.1"/>
    <property type="molecule type" value="Genomic_DNA"/>
</dbReference>
<evidence type="ECO:0000313" key="67">
    <source>
        <dbReference type="EMBL" id="HAE7557245.1"/>
    </source>
</evidence>
<evidence type="ECO:0000313" key="42">
    <source>
        <dbReference type="EMBL" id="HAB5020363.1"/>
    </source>
</evidence>
<dbReference type="RefSeq" id="WP_000847942.1">
    <property type="nucleotide sequence ID" value="NZ_CALNWA010000003.1"/>
</dbReference>
<reference evidence="2" key="6">
    <citation type="submission" date="2019-05" db="EMBL/GenBank/DDBJ databases">
        <authorList>
            <person name="Ashton P.M."/>
            <person name="Dallman T."/>
            <person name="Nair S."/>
            <person name="De Pinna E."/>
            <person name="Peters T."/>
            <person name="Grant K."/>
        </authorList>
    </citation>
    <scope>NUCLEOTIDE SEQUENCE</scope>
    <source>
        <strain evidence="10">152447</strain>
        <strain evidence="12">178634</strain>
        <strain evidence="7">178666</strain>
        <strain evidence="4">208936</strain>
        <strain evidence="2">240168</strain>
        <strain evidence="9">250819</strain>
        <strain evidence="24">344039</strain>
        <strain evidence="27">352129</strain>
        <strain evidence="17">365830</strain>
        <strain evidence="25">369915</strain>
        <strain evidence="8">423873</strain>
        <strain evidence="5">428140</strain>
        <strain evidence="11">488730</strain>
        <strain evidence="6">535271</strain>
        <strain evidence="15">676364</strain>
        <strain evidence="16">689000</strain>
        <strain evidence="3">741041</strain>
    </source>
</reference>
<dbReference type="EMBL" id="DAAGBK010000002">
    <property type="protein sequence ID" value="HAB2369213.1"/>
    <property type="molecule type" value="Genomic_DNA"/>
</dbReference>
<evidence type="ECO:0000313" key="9">
    <source>
        <dbReference type="EMBL" id="EBU7986117.1"/>
    </source>
</evidence>
<dbReference type="EMBL" id="DAAQQN010000003">
    <property type="protein sequence ID" value="HAE0448842.1"/>
    <property type="molecule type" value="Genomic_DNA"/>
</dbReference>
<evidence type="ECO:0000313" key="58">
    <source>
        <dbReference type="EMBL" id="HAE1371930.1"/>
    </source>
</evidence>
<dbReference type="EMBL" id="AAHWZL010000002">
    <property type="protein sequence ID" value="ECB2568106.1"/>
    <property type="molecule type" value="Genomic_DNA"/>
</dbReference>
<reference evidence="22" key="3">
    <citation type="submission" date="2018-07" db="EMBL/GenBank/DDBJ databases">
        <authorList>
            <consortium name="PulseNet: The National Subtyping Network for Foodborne Disease Surveillance"/>
            <person name="Tarr C.L."/>
            <person name="Trees E."/>
            <person name="Katz L.S."/>
            <person name="Carleton-Romer H.A."/>
            <person name="Stroika S."/>
            <person name="Kucerova Z."/>
            <person name="Roache K.F."/>
            <person name="Sabol A.L."/>
            <person name="Besser J."/>
            <person name="Gerner-Smidt P."/>
        </authorList>
    </citation>
    <scope>NUCLEOTIDE SEQUENCE</scope>
    <source>
        <strain evidence="22">PNUSAS011306</strain>
        <strain evidence="23">PNUSAS011364</strain>
        <strain evidence="26">PNUSAS013764</strain>
    </source>
</reference>
<feature type="signal peptide" evidence="1">
    <location>
        <begin position="1"/>
        <end position="22"/>
    </location>
</feature>
<evidence type="ECO:0000313" key="30">
    <source>
        <dbReference type="EMBL" id="HAB1707833.1"/>
    </source>
</evidence>
<proteinExistence type="predicted"/>
<dbReference type="EMBL" id="DAAQXW010000025">
    <property type="protein sequence ID" value="HAE1323731.1"/>
    <property type="molecule type" value="Genomic_DNA"/>
</dbReference>
<dbReference type="EMBL" id="AAFIKO010000009">
    <property type="protein sequence ID" value="EBG3093524.1"/>
    <property type="molecule type" value="Genomic_DNA"/>
</dbReference>
<evidence type="ECO:0000313" key="21">
    <source>
        <dbReference type="EMBL" id="EDC9468928.1"/>
    </source>
</evidence>
<accession>A0A2T9I8B9</accession>
<evidence type="ECO:0000313" key="59">
    <source>
        <dbReference type="EMBL" id="HAE1456270.1"/>
    </source>
</evidence>
<reference evidence="28" key="7">
    <citation type="submission" date="2019-10" db="EMBL/GenBank/DDBJ databases">
        <authorList>
            <consortium name="NCBI Pathogen Detection Project"/>
        </authorList>
    </citation>
    <scope>NUCLEOTIDE SEQUENCE</scope>
    <source>
        <strain evidence="49">09-3426</strain>
        <strain evidence="62">09-4364</strain>
        <strain evidence="73">10-0327</strain>
        <strain evidence="68">10-7240</strain>
        <strain evidence="66">10-7243</strain>
        <strain evidence="64">11-4642</strain>
        <strain evidence="67">11-5588</strain>
        <strain evidence="69">12-3191</strain>
        <strain evidence="70">12-3284</strain>
        <strain evidence="71">12-8479</strain>
        <strain evidence="65">13-0431</strain>
        <strain evidence="74">13-2460</strain>
        <strain evidence="63">13-5657</strain>
        <strain evidence="50">CE06.035</strain>
        <strain evidence="72">Salm201708953</strain>
        <strain evidence="28">Salmonella enterica</strain>
        <strain evidence="53">Sam_3440b185-6731-4f40-abe7-826e6475c527</strain>
        <strain evidence="54">Sam_5f569ebd-755b-4147-8429-4678b9c250cc</strain>
        <strain evidence="52">Sam_8b55db79-2e89-45d5-a9a1-8092f0a17964</strain>
        <strain evidence="51">Sam_997f2e98-28ae-496a-bdd7-14b549d092b4</strain>
    </source>
</reference>
<evidence type="ECO:0000313" key="68">
    <source>
        <dbReference type="EMBL" id="HAE9394092.1"/>
    </source>
</evidence>
<evidence type="ECO:0000313" key="26">
    <source>
        <dbReference type="EMBL" id="EDH7245652.1"/>
    </source>
</evidence>
<evidence type="ECO:0000313" key="14">
    <source>
        <dbReference type="EMBL" id="ECA7463798.1"/>
    </source>
</evidence>
<dbReference type="EMBL" id="DAASRO010000014">
    <property type="protein sequence ID" value="HAE6730171.1"/>
    <property type="molecule type" value="Genomic_DNA"/>
</dbReference>
<dbReference type="EMBL" id="DAATXT010000018">
    <property type="protein sequence ID" value="HAF0560568.1"/>
    <property type="molecule type" value="Genomic_DNA"/>
</dbReference>
<dbReference type="EMBL" id="DAAGSJ010000025">
    <property type="protein sequence ID" value="HAB4367448.1"/>
    <property type="molecule type" value="Genomic_DNA"/>
</dbReference>
<evidence type="ECO:0000313" key="56">
    <source>
        <dbReference type="EMBL" id="HAE1239508.1"/>
    </source>
</evidence>
<dbReference type="EMBL" id="DAAQYH010000018">
    <property type="protein sequence ID" value="HAE1371930.1"/>
    <property type="molecule type" value="Genomic_DNA"/>
</dbReference>
<dbReference type="EMBL" id="AAHDEP010000026">
    <property type="protein sequence ID" value="EBU7986117.1"/>
    <property type="molecule type" value="Genomic_DNA"/>
</dbReference>
<evidence type="ECO:0000313" key="43">
    <source>
        <dbReference type="EMBL" id="HAB5211368.1"/>
    </source>
</evidence>
<evidence type="ECO:0000313" key="28">
    <source>
        <dbReference type="EMBL" id="HAB1022137.1"/>
    </source>
</evidence>
<dbReference type="EMBL" id="DAAGBW010000002">
    <property type="protein sequence ID" value="HAB2423779.1"/>
    <property type="molecule type" value="Genomic_DNA"/>
</dbReference>
<dbReference type="EMBL" id="AALOGT010000002">
    <property type="protein sequence ID" value="EDB6496475.1"/>
    <property type="molecule type" value="Genomic_DNA"/>
</dbReference>
<evidence type="ECO:0000313" key="22">
    <source>
        <dbReference type="EMBL" id="EDG5620302.1"/>
    </source>
</evidence>
<evidence type="ECO:0000313" key="31">
    <source>
        <dbReference type="EMBL" id="HAB1802029.1"/>
    </source>
</evidence>
<dbReference type="EMBL" id="DAAQOM010000002">
    <property type="protein sequence ID" value="HAE0204952.1"/>
    <property type="molecule type" value="Genomic_DNA"/>
</dbReference>
<dbReference type="EMBL" id="DAASLH010000046">
    <property type="protein sequence ID" value="HAE5973947.1"/>
    <property type="molecule type" value="Genomic_DNA"/>
</dbReference>
<dbReference type="EMBL" id="DAAQNS010000002">
    <property type="protein sequence ID" value="HAE0111842.1"/>
    <property type="molecule type" value="Genomic_DNA"/>
</dbReference>
<evidence type="ECO:0000313" key="36">
    <source>
        <dbReference type="EMBL" id="HAB2423779.1"/>
    </source>
</evidence>
<evidence type="ECO:0000313" key="37">
    <source>
        <dbReference type="EMBL" id="HAB3682507.1"/>
    </source>
</evidence>
<evidence type="ECO:0000313" key="32">
    <source>
        <dbReference type="EMBL" id="HAB1827324.1"/>
    </source>
</evidence>
<dbReference type="EMBL" id="AAHORV010000002">
    <property type="protein sequence ID" value="EBY6736092.1"/>
    <property type="molecule type" value="Genomic_DNA"/>
</dbReference>
<evidence type="ECO:0000313" key="74">
    <source>
        <dbReference type="EMBL" id="HAF7731929.1"/>
    </source>
</evidence>
<evidence type="ECO:0000313" key="44">
    <source>
        <dbReference type="EMBL" id="HAB5384354.1"/>
    </source>
</evidence>
<dbReference type="EMBL" id="DAAGXT010000002">
    <property type="protein sequence ID" value="HAB5020363.1"/>
    <property type="molecule type" value="Genomic_DNA"/>
</dbReference>
<dbReference type="EMBL" id="AAMIHC010000003">
    <property type="protein sequence ID" value="EDH6339577.1"/>
    <property type="molecule type" value="Genomic_DNA"/>
</dbReference>
<dbReference type="EMBL" id="DAAFWP010000002">
    <property type="protein sequence ID" value="HAB1802029.1"/>
    <property type="molecule type" value="Genomic_DNA"/>
</dbReference>
<evidence type="ECO:0000313" key="19">
    <source>
        <dbReference type="EMBL" id="ECU7930713.1"/>
    </source>
</evidence>
<evidence type="ECO:0000313" key="35">
    <source>
        <dbReference type="EMBL" id="HAB2369213.1"/>
    </source>
</evidence>
<dbReference type="EMBL" id="DAAFYT010000026">
    <property type="protein sequence ID" value="HAB2059330.1"/>
    <property type="molecule type" value="Genomic_DNA"/>
</dbReference>
<evidence type="ECO:0008006" key="77">
    <source>
        <dbReference type="Google" id="ProtNLM"/>
    </source>
</evidence>
<evidence type="ECO:0000313" key="24">
    <source>
        <dbReference type="EMBL" id="EDH5700943.1"/>
    </source>
</evidence>
<dbReference type="EMBL" id="AAKNHU010000040">
    <property type="protein sequence ID" value="ECT6086172.1"/>
    <property type="molecule type" value="Genomic_DNA"/>
</dbReference>
<dbReference type="AlphaFoldDB" id="A0A2T9I8B9"/>
<dbReference type="EMBL" id="DAAFWC010000002">
    <property type="protein sequence ID" value="HAB1707833.1"/>
    <property type="molecule type" value="Genomic_DNA"/>
</dbReference>
<dbReference type="EMBL" id="AAGQKS010000023">
    <property type="protein sequence ID" value="EBQ8902121.1"/>
    <property type="molecule type" value="Genomic_DNA"/>
</dbReference>
<evidence type="ECO:0000313" key="41">
    <source>
        <dbReference type="EMBL" id="HAB4592238.1"/>
    </source>
</evidence>
<evidence type="ECO:0000313" key="12">
    <source>
        <dbReference type="EMBL" id="EBY6736092.1"/>
    </source>
</evidence>
<evidence type="ECO:0000313" key="48">
    <source>
        <dbReference type="EMBL" id="HAB6235958.1"/>
    </source>
</evidence>
<evidence type="ECO:0000313" key="4">
    <source>
        <dbReference type="EMBL" id="EBQ8902121.1"/>
    </source>
</evidence>
<evidence type="ECO:0000313" key="76">
    <source>
        <dbReference type="Proteomes" id="UP000245147"/>
    </source>
</evidence>
<evidence type="ECO:0000313" key="39">
    <source>
        <dbReference type="EMBL" id="HAB3945269.1"/>
    </source>
</evidence>
<dbReference type="EMBL" id="DAAFPI010000018">
    <property type="protein sequence ID" value="HAB1022137.1"/>
    <property type="molecule type" value="Genomic_DNA"/>
</dbReference>
<dbReference type="EMBL" id="AAGUBV010000021">
    <property type="protein sequence ID" value="EBR9965146.1"/>
    <property type="molecule type" value="Genomic_DNA"/>
</dbReference>
<evidence type="ECO:0000313" key="62">
    <source>
        <dbReference type="EMBL" id="HAE3636708.1"/>
    </source>
</evidence>
<dbReference type="EMBL" id="DAAGNE010000025">
    <property type="protein sequence ID" value="HAB3743997.1"/>
    <property type="molecule type" value="Genomic_DNA"/>
</dbReference>
<name>A0A2T9I8B9_SALET</name>
<comment type="caution">
    <text evidence="75">The sequence shown here is derived from an EMBL/GenBank/DDBJ whole genome shotgun (WGS) entry which is preliminary data.</text>
</comment>
<dbReference type="EMBL" id="DAAFUE010000002">
    <property type="protein sequence ID" value="HAB1569751.1"/>
    <property type="molecule type" value="Genomic_DNA"/>
</dbReference>
<evidence type="ECO:0000313" key="49">
    <source>
        <dbReference type="EMBL" id="HAC6812628.1"/>
    </source>
</evidence>
<dbReference type="EMBL" id="QDOG01000002">
    <property type="protein sequence ID" value="PVL96989.1"/>
    <property type="molecule type" value="Genomic_DNA"/>
</dbReference>
<dbReference type="EMBL" id="AAHMZR010000025">
    <property type="protein sequence ID" value="EBY0576819.1"/>
    <property type="molecule type" value="Genomic_DNA"/>
</dbReference>
<dbReference type="EMBL" id="DAATOG010000017">
    <property type="protein sequence ID" value="HAE9394092.1"/>
    <property type="molecule type" value="Genomic_DNA"/>
</dbReference>
<dbReference type="EMBL" id="DAAHHO010000002">
    <property type="protein sequence ID" value="HAB6235958.1"/>
    <property type="molecule type" value="Genomic_DNA"/>
</dbReference>
<dbReference type="EMBL" id="DAAQLP010000002">
    <property type="protein sequence ID" value="HAD9845517.1"/>
    <property type="molecule type" value="Genomic_DNA"/>
</dbReference>
<evidence type="ECO:0000313" key="61">
    <source>
        <dbReference type="EMBL" id="HAE1639414.1"/>
    </source>
</evidence>
<dbReference type="Proteomes" id="UP000245147">
    <property type="component" value="Unassembled WGS sequence"/>
</dbReference>
<dbReference type="EMBL" id="AAFGSL010000004">
    <property type="protein sequence ID" value="EBF7613546.1"/>
    <property type="molecule type" value="Genomic_DNA"/>
</dbReference>
<evidence type="ECO:0000313" key="25">
    <source>
        <dbReference type="EMBL" id="EDH6339577.1"/>
    </source>
</evidence>
<dbReference type="EMBL" id="AAMJGE010000002">
    <property type="protein sequence ID" value="EDH9228578.1"/>
    <property type="molecule type" value="Genomic_DNA"/>
</dbReference>
<evidence type="ECO:0000313" key="40">
    <source>
        <dbReference type="EMBL" id="HAB4367448.1"/>
    </source>
</evidence>
<evidence type="ECO:0000313" key="11">
    <source>
        <dbReference type="EMBL" id="EBY1987816.1"/>
    </source>
</evidence>
<feature type="chain" id="PRO_5036051820" description="DUF4431 domain-containing protein" evidence="1">
    <location>
        <begin position="23"/>
        <end position="381"/>
    </location>
</feature>
<dbReference type="Proteomes" id="UP000839928">
    <property type="component" value="Unassembled WGS sequence"/>
</dbReference>
<evidence type="ECO:0000313" key="8">
    <source>
        <dbReference type="EMBL" id="EBS0216341.1"/>
    </source>
</evidence>
<dbReference type="EMBL" id="AAMIBF010000003">
    <property type="protein sequence ID" value="EDH5700943.1"/>
    <property type="molecule type" value="Genomic_DNA"/>
</dbReference>
<dbReference type="EMBL" id="DAAHEN010000002">
    <property type="protein sequence ID" value="HAB5768462.1"/>
    <property type="molecule type" value="Genomic_DNA"/>
</dbReference>
<gene>
    <name evidence="18" type="ORF">A3Z75_22140</name>
    <name evidence="20" type="ORF">AL996_06975</name>
    <name evidence="23" type="ORF">B7643_07130</name>
    <name evidence="22" type="ORF">B7S77_06970</name>
    <name evidence="19" type="ORF">BEI99_02425</name>
    <name evidence="21" type="ORF">BH418_19860</name>
    <name evidence="75" type="ORF">C4792_03805</name>
    <name evidence="24" type="ORF">CB179_05765</name>
    <name evidence="25" type="ORF">CB381_06605</name>
    <name evidence="26" type="ORF">CBN47_11605</name>
    <name evidence="27" type="ORF">CC399_03900</name>
    <name evidence="12" type="ORF">D5800_05355</name>
    <name evidence="2" type="ORF">DEM85_06345</name>
    <name evidence="4" type="ORF">DKS77_15250</name>
    <name evidence="9" type="ORF">DLB38_15370</name>
    <name evidence="6" type="ORF">DN360_01980</name>
    <name evidence="5" type="ORF">DNV88_19730</name>
    <name evidence="7" type="ORF">DTG92_16635</name>
    <name evidence="8" type="ORF">DTV28_07585</name>
    <name evidence="11" type="ORF">DU232_01975</name>
    <name evidence="10" type="ORF">DUR08_17945</name>
    <name evidence="17" type="ORF">E0T08_17440</name>
    <name evidence="13" type="ORF">EEQ47_18150</name>
    <name evidence="14" type="ORF">EPK73_16105</name>
    <name evidence="15" type="ORF">EVU59_05300</name>
    <name evidence="16" type="ORF">EZX27_05275</name>
    <name evidence="3" type="ORF">FIR09_10225</name>
    <name evidence="49" type="ORF">G0D82_22375</name>
    <name evidence="50" type="ORF">G1157_07565</name>
    <name evidence="53" type="ORF">G2167_06620</name>
    <name evidence="51" type="ORF">G2187_06780</name>
    <name evidence="54" type="ORF">G2192_09335</name>
    <name evidence="52" type="ORF">G2213_07180</name>
    <name evidence="55" type="ORF">G2913_07125</name>
    <name evidence="56" type="ORF">G2953_21405</name>
    <name evidence="60" type="ORF">G2960_14620</name>
    <name evidence="57" type="ORF">G2966_18815</name>
    <name evidence="61" type="ORF">G2970_07265</name>
    <name evidence="58" type="ORF">G2990_14650</name>
    <name evidence="62" type="ORF">G3980_001257</name>
    <name evidence="59" type="ORF">G3A30_07555</name>
    <name evidence="63" type="ORF">G4D20_001338</name>
    <name evidence="64" type="ORF">G4I51_002481</name>
    <name evidence="65" type="ORF">G4K93_004046</name>
    <name evidence="66" type="ORF">G4P07_003985</name>
    <name evidence="67" type="ORF">G4P20_001370</name>
    <name evidence="68" type="ORF">G4Y13_003640</name>
    <name evidence="73" type="ORF">G9257_001474</name>
    <name evidence="74" type="ORF">G9336_001349</name>
    <name evidence="70" type="ORF">G9C35_002794</name>
    <name evidence="69" type="ORF">G9C70_002275</name>
    <name evidence="71" type="ORF">G9G25_002358</name>
    <name evidence="72" type="ORF">G9X09_003323</name>
    <name evidence="42" type="ORF">GB020_05590</name>
    <name evidence="43" type="ORF">GB178_12240</name>
    <name evidence="36" type="ORF">GB182_06960</name>
    <name evidence="44" type="ORF">GB193_14410</name>
    <name evidence="47" type="ORF">GB352_06960</name>
    <name evidence="35" type="ORF">GB356_06960</name>
    <name evidence="32" type="ORF">GB388_22380</name>
    <name evidence="48" type="ORF">GB394_06960</name>
    <name evidence="30" type="ORF">GB423_06865</name>
    <name evidence="40" type="ORF">GB430_15720</name>
    <name evidence="38" type="ORF">GB441_09820</name>
    <name evidence="39" type="ORF">GB481_07170</name>
    <name evidence="34" type="ORF">GB613_11775</name>
    <name evidence="45" type="ORF">GBR77_08540</name>
    <name evidence="46" type="ORF">GBS17_05590</name>
    <name evidence="37" type="ORF">GBV99_12820</name>
    <name evidence="29" type="ORF">GBX08_06955</name>
    <name evidence="28" type="ORF">GBX75_17245</name>
    <name evidence="31" type="ORF">GBY12_06945</name>
    <name evidence="33" type="ORF">GBY78_07120</name>
    <name evidence="41" type="ORF">GBZ43_21830</name>
</gene>
<evidence type="ECO:0000313" key="55">
    <source>
        <dbReference type="EMBL" id="HAE1217932.1"/>
    </source>
</evidence>
<dbReference type="EMBL" id="DAAUAP010000019">
    <property type="protein sequence ID" value="HAF0890456.1"/>
    <property type="molecule type" value="Genomic_DNA"/>
</dbReference>
<dbReference type="EMBL" id="AAHNKL010000001">
    <property type="protein sequence ID" value="EBY1987816.1"/>
    <property type="molecule type" value="Genomic_DNA"/>
</dbReference>
<evidence type="ECO:0000313" key="15">
    <source>
        <dbReference type="EMBL" id="ECB2568106.1"/>
    </source>
</evidence>
<dbReference type="EMBL" id="DAAGUG010000147">
    <property type="protein sequence ID" value="HAB4592238.1"/>
    <property type="molecule type" value="Genomic_DNA"/>
</dbReference>
<dbReference type="EMBL" id="DAAWDN010000015">
    <property type="protein sequence ID" value="HAF7546107.1"/>
    <property type="molecule type" value="Genomic_DNA"/>
</dbReference>
<dbReference type="EMBL" id="DAAGZR010000026">
    <property type="protein sequence ID" value="HAB5211368.1"/>
    <property type="molecule type" value="Genomic_DNA"/>
</dbReference>
<evidence type="ECO:0000313" key="60">
    <source>
        <dbReference type="EMBL" id="HAE1604935.1"/>
    </source>
</evidence>
<evidence type="ECO:0000313" key="3">
    <source>
        <dbReference type="EMBL" id="EBG3093524.1"/>
    </source>
</evidence>
<dbReference type="EMBL" id="DAAHBC010000050">
    <property type="protein sequence ID" value="HAB5384354.1"/>
    <property type="molecule type" value="Genomic_DNA"/>
</dbReference>
<dbReference type="EMBL" id="AAMEPF010000002">
    <property type="protein sequence ID" value="EDG5620302.1"/>
    <property type="molecule type" value="Genomic_DNA"/>
</dbReference>
<dbReference type="EMBL" id="AAMIOU010000019">
    <property type="protein sequence ID" value="EDH7245652.1"/>
    <property type="molecule type" value="Genomic_DNA"/>
</dbReference>
<evidence type="ECO:0000313" key="46">
    <source>
        <dbReference type="EMBL" id="HAB5768462.1"/>
    </source>
</evidence>
<evidence type="ECO:0000313" key="27">
    <source>
        <dbReference type="EMBL" id="EDH9228578.1"/>
    </source>
</evidence>
<dbReference type="EMBL" id="DAAHFX010000002">
    <property type="protein sequence ID" value="HAB5939219.1"/>
    <property type="molecule type" value="Genomic_DNA"/>
</dbReference>
<dbReference type="EMBL" id="DAAHCK010000003">
    <property type="protein sequence ID" value="HAB5523737.1"/>
    <property type="molecule type" value="Genomic_DNA"/>
</dbReference>
<reference evidence="75 76" key="2">
    <citation type="submission" date="2018-04" db="EMBL/GenBank/DDBJ databases">
        <title>Serotype diversity and antimicrobial resistance among Salmonella enterica isolated from patients at an equine referral hospital.</title>
        <authorList>
            <person name="Leon I.M."/>
            <person name="Lawhon S.D."/>
            <person name="Norman K.N."/>
            <person name="Threadgill D.S."/>
            <person name="Ohta N."/>
            <person name="Vinasco J."/>
            <person name="Scott H.M."/>
        </authorList>
    </citation>
    <scope>NUCLEOTIDE SEQUENCE [LARGE SCALE GENOMIC DNA]</scope>
    <source>
        <strain evidence="75 76">167</strain>
    </source>
</reference>
<dbReference type="EMBL" id="DAAFXG010000002">
    <property type="protein sequence ID" value="HAB1882084.1"/>
    <property type="molecule type" value="Genomic_DNA"/>
</dbReference>
<dbReference type="EMBL" id="DAAQXF010000183">
    <property type="protein sequence ID" value="HAE1239508.1"/>
    <property type="molecule type" value="Genomic_DNA"/>
</dbReference>
<dbReference type="EMBL" id="DAARZX010000002">
    <property type="protein sequence ID" value="HAE4617685.1"/>
    <property type="molecule type" value="Genomic_DNA"/>
</dbReference>
<evidence type="ECO:0000313" key="7">
    <source>
        <dbReference type="EMBL" id="EBR9965146.1"/>
    </source>
</evidence>
<keyword evidence="1" id="KW-0732">Signal</keyword>
<evidence type="ECO:0000313" key="16">
    <source>
        <dbReference type="EMBL" id="ECB6025558.1"/>
    </source>
</evidence>
<evidence type="ECO:0000313" key="51">
    <source>
        <dbReference type="EMBL" id="HAD9845517.1"/>
    </source>
</evidence>
<evidence type="ECO:0000313" key="5">
    <source>
        <dbReference type="EMBL" id="EBR0143766.1"/>
    </source>
</evidence>
<dbReference type="EMBL" id="DAASYN010000002">
    <property type="protein sequence ID" value="HAE7557245.1"/>
    <property type="molecule type" value="Genomic_DNA"/>
</dbReference>
<evidence type="ECO:0000313" key="75">
    <source>
        <dbReference type="EMBL" id="PVL96989.1"/>
    </source>
</evidence>
<dbReference type="EMBL" id="AAHYCG010000002">
    <property type="protein sequence ID" value="ECB6025558.1"/>
    <property type="molecule type" value="Genomic_DNA"/>
</dbReference>
<dbReference type="EMBL" id="DAARRM010000013">
    <property type="protein sequence ID" value="HAE3636708.1"/>
    <property type="molecule type" value="Genomic_DNA"/>
</dbReference>
<dbReference type="EMBL" id="DAAGMN010000048">
    <property type="protein sequence ID" value="HAB3682507.1"/>
    <property type="molecule type" value="Genomic_DNA"/>
</dbReference>
<evidence type="ECO:0000313" key="73">
    <source>
        <dbReference type="EMBL" id="HAF7546107.1"/>
    </source>
</evidence>
<evidence type="ECO:0000313" key="52">
    <source>
        <dbReference type="EMBL" id="HAE0111842.1"/>
    </source>
</evidence>
<evidence type="ECO:0000313" key="13">
    <source>
        <dbReference type="EMBL" id="EBZ7019130.1"/>
    </source>
</evidence>
<dbReference type="EMBL" id="AAGQWK010000022">
    <property type="protein sequence ID" value="EBR0143766.1"/>
    <property type="molecule type" value="Genomic_DNA"/>
</dbReference>
<evidence type="ECO:0000313" key="53">
    <source>
        <dbReference type="EMBL" id="HAE0204952.1"/>
    </source>
</evidence>
<protein>
    <recommendedName>
        <fullName evidence="77">DUF4431 domain-containing protein</fullName>
    </recommendedName>
</protein>
<sequence length="381" mass="43161">MKTGRRCFFLLILCAFSQGAQCSETLAQAIMRIYGSPQDRMNYDIWLRGEMLENHRTASVASKPLFDTPANALCFCHNPNDISVEIRQANSFASDKFAEADITLKEKNHSRWLTLQLHKPHDRWLIADVDNIDDPLPSLGRQLHNDTQLKLLIAPQLAINNQKIADVTIAELLAHPDEYHSRKVRIRGLVLIGFERHAIYGDPQQDGLWLENFLVPYTVSRNHTEASMVVEGIFDMRVSGHLSHYPGGITNITRYEKVQPTRASAVTDISFTDLLQHPDHYHQKKIRLRGYVILGFEHAAIYANKDATQRENGFWLGNFVTNIPLDLQKDGGYEVLIEGTFNKDGHGHMGLSAGEITDISHYETITLPENVIQIKNQGAKE</sequence>
<dbReference type="EMBL" id="DAAFWQ010000122">
    <property type="protein sequence ID" value="HAB1827324.1"/>
    <property type="molecule type" value="Genomic_DNA"/>
</dbReference>
<reference evidence="20" key="4">
    <citation type="submission" date="2018-07" db="EMBL/GenBank/DDBJ databases">
        <authorList>
            <consortium name="GenomeTrakr network: Whole genome sequencing for foodborne pathogen traceback"/>
        </authorList>
    </citation>
    <scope>NUCLEOTIDE SEQUENCE</scope>
    <source>
        <strain evidence="21">ADRDL-16-8871</strain>
        <strain evidence="20">FDA00004800</strain>
        <strain evidence="14">FSIS21923161</strain>
    </source>
</reference>
<evidence type="ECO:0000313" key="50">
    <source>
        <dbReference type="EMBL" id="HAD8174244.1"/>
    </source>
</evidence>
<dbReference type="EMBL" id="AAHRZG010000022">
    <property type="protein sequence ID" value="EBZ7019130.1"/>
    <property type="molecule type" value="Genomic_DNA"/>
</dbReference>
<dbReference type="EMBL" id="DAAQWY010000002">
    <property type="protein sequence ID" value="HAE1217932.1"/>
    <property type="molecule type" value="Genomic_DNA"/>
</dbReference>
<dbReference type="EMBL" id="DAASXW010000019">
    <property type="protein sequence ID" value="HAE7505602.1"/>
    <property type="molecule type" value="Genomic_DNA"/>
</dbReference>
<dbReference type="EMBL" id="AAGTMP010000001">
    <property type="protein sequence ID" value="EBR8140017.1"/>
    <property type="molecule type" value="Genomic_DNA"/>
</dbReference>
<evidence type="ECO:0000313" key="10">
    <source>
        <dbReference type="EMBL" id="EBY0576819.1"/>
    </source>
</evidence>
<evidence type="ECO:0000313" key="20">
    <source>
        <dbReference type="EMBL" id="EDB6496475.1"/>
    </source>
</evidence>
<evidence type="ECO:0000313" key="66">
    <source>
        <dbReference type="EMBL" id="HAE7505602.1"/>
    </source>
</evidence>
<dbReference type="EMBL" id="AAHYFF010000025">
    <property type="protein sequence ID" value="ECB6381213.1"/>
    <property type="molecule type" value="Genomic_DNA"/>
</dbReference>
<evidence type="ECO:0000313" key="72">
    <source>
        <dbReference type="EMBL" id="HAF7240731.1"/>
    </source>
</evidence>
<evidence type="ECO:0000313" key="18">
    <source>
        <dbReference type="EMBL" id="ECT6086172.1"/>
    </source>
</evidence>
<dbReference type="EMBL" id="AALSOQ010000026">
    <property type="protein sequence ID" value="EDC9468928.1"/>
    <property type="molecule type" value="Genomic_DNA"/>
</dbReference>
<evidence type="ECO:0000313" key="34">
    <source>
        <dbReference type="EMBL" id="HAB2059330.1"/>
    </source>
</evidence>
<dbReference type="EMBL" id="AAKRAK010000001">
    <property type="protein sequence ID" value="ECU7930713.1"/>
    <property type="molecule type" value="Genomic_DNA"/>
</dbReference>